<dbReference type="STRING" id="1423351.A0A074RIP7"/>
<proteinExistence type="predicted"/>
<dbReference type="Proteomes" id="UP000027456">
    <property type="component" value="Unassembled WGS sequence"/>
</dbReference>
<feature type="region of interest" description="Disordered" evidence="1">
    <location>
        <begin position="20"/>
        <end position="71"/>
    </location>
</feature>
<feature type="compositionally biased region" description="Basic and acidic residues" evidence="1">
    <location>
        <begin position="58"/>
        <end position="69"/>
    </location>
</feature>
<dbReference type="EMBL" id="AZST01000998">
    <property type="protein sequence ID" value="KEP46664.1"/>
    <property type="molecule type" value="Genomic_DNA"/>
</dbReference>
<dbReference type="HOGENOM" id="CLU_002101_0_0_1"/>
<evidence type="ECO:0000313" key="2">
    <source>
        <dbReference type="EMBL" id="KEP46664.1"/>
    </source>
</evidence>
<dbReference type="OrthoDB" id="3248986at2759"/>
<accession>A0A074RIP7</accession>
<evidence type="ECO:0000256" key="1">
    <source>
        <dbReference type="SAM" id="MobiDB-lite"/>
    </source>
</evidence>
<dbReference type="AlphaFoldDB" id="A0A074RIP7"/>
<organism evidence="2 3">
    <name type="scientific">Rhizoctonia solani 123E</name>
    <dbReference type="NCBI Taxonomy" id="1423351"/>
    <lineage>
        <taxon>Eukaryota</taxon>
        <taxon>Fungi</taxon>
        <taxon>Dikarya</taxon>
        <taxon>Basidiomycota</taxon>
        <taxon>Agaricomycotina</taxon>
        <taxon>Agaricomycetes</taxon>
        <taxon>Cantharellales</taxon>
        <taxon>Ceratobasidiaceae</taxon>
        <taxon>Rhizoctonia</taxon>
    </lineage>
</organism>
<evidence type="ECO:0000313" key="3">
    <source>
        <dbReference type="Proteomes" id="UP000027456"/>
    </source>
</evidence>
<gene>
    <name evidence="2" type="ORF">V565_186980</name>
</gene>
<protein>
    <submittedName>
        <fullName evidence="2">Transposase family Tnp2 protein</fullName>
    </submittedName>
</protein>
<reference evidence="2 3" key="1">
    <citation type="submission" date="2013-12" db="EMBL/GenBank/DDBJ databases">
        <authorList>
            <person name="Cubeta M."/>
            <person name="Pakala S."/>
            <person name="Fedorova N."/>
            <person name="Thomas E."/>
            <person name="Dean R."/>
            <person name="Jabaji S."/>
            <person name="Neate S."/>
            <person name="Toda T."/>
            <person name="Tavantzis S."/>
            <person name="Vilgalys R."/>
            <person name="Bharathan N."/>
            <person name="Pakala S."/>
            <person name="Losada L.S."/>
            <person name="Zafar N."/>
            <person name="Nierman W."/>
        </authorList>
    </citation>
    <scope>NUCLEOTIDE SEQUENCE [LARGE SCALE GENOMIC DNA]</scope>
    <source>
        <strain evidence="2 3">123E</strain>
    </source>
</reference>
<keyword evidence="3" id="KW-1185">Reference proteome</keyword>
<comment type="caution">
    <text evidence="2">The sequence shown here is derived from an EMBL/GenBank/DDBJ whole genome shotgun (WGS) entry which is preliminary data.</text>
</comment>
<sequence>MSESIQEEILKRIINDSGYLFQTNDSGYSRAEGESEGQDESMSDRSQSETTSDEEEKEPYINELDRAPPGDRVLSQKLRNLQQRFEDFNASPYNLSQLQFIEKSSSNDSKPSDPNILEQNCQDNHCTIAPIPLESKSILDLLVSSATSTRQIGYKIRGYEGLIIEIQSSKYPQGELEAQRVNLAASVEIELNRILASILTEKDYQKLQDGRFVGLRRVHIATALPSERIIPPISKAVMILAAIIHCTMGVSRDNCTLILKSIRAILKIALRTHNPQIEELPLIDNIPITLPTVIHHLGLEEQLDTYVACPTCHTLYREGDCNTEIPDTCSMVDLDGRICGAWLYAHRHRGNRAWQQPYRRFSHLTLESWLTRLLNRPGIEDMIESTAPTLQAQCTDVWGATYMSTFPKPGEPSFFDAPQEELRLAFLVYHDFYNPFGNRQGGKKQSVGMIMMVCLNLPPDIRSNIENIYVAGMIPGPKEPALERINNYMRPIAANLEEHYTPGVVITRTHKYPRGRKVRSVAPIKSMDIVASRSETGIGGHSHTQFCSVCNATLGEIDVLFSAAFQPRSMEKHRADVQEWLSAGSLAEQEEIWKKNAARHSEWLRFPWWNVFTDTVIAPMHWTKNVLEKQIRENMGASVVLGSGIPSFPPLSRPISKNELSWGKLALEHLSASELLKIGLTQPLARHLCRENGIYEAGLPSKSLLRKLNEWRMNNMFLGNDGTAHDPNMNQVLNAKALYYLEKTISAKEKSKVSILNAHSNMSSLRYLCEHLSIGWDSSETKEHIAKRLVAEYAGTNIIWVNEQEEPGNDVAILGKEVIAEIKQEMRMTNLPGWIKKPPVNFATTEHGRIGAEEYKSLAMVSLPITLIRLWGHPGVRLELRRRLDHFLHLSLAVRILAYQSITPHDIQLFTFHYQEYLNGLKSLYPSCSITPVQHLGMHIPHFLEALGPSTRYSENIAEMFIGILQKLPTNFKMGELEQTLHRALIAASNLRALLRTHQASDVLQEFRDIVGGYLDSKFPIIDHQASGTWQTTHEGDPMQLDQTTYQALSNWAAKNFVRGYTQNLWLCTTVWRGNVKYQPYTTGLADSCVLFQPRGNNSVLTRGRIECILEEPEGALPILAKPRIVLIVRAFCSLSPDDKAWDPYVNHPLVGQQRFGIMSLYYNRVESHTAYIIEPEDIISHLAVTTYCDPTEKLSEECVVITDLDLKYVHHR</sequence>
<name>A0A074RIP7_9AGAM</name>